<dbReference type="Gene3D" id="3.30.559.10">
    <property type="entry name" value="Chloramphenicol acetyltransferase-like domain"/>
    <property type="match status" value="1"/>
</dbReference>
<dbReference type="PANTHER" id="PTHR42034">
    <property type="entry name" value="CHROMOSOME 7, WHOLE GENOME SHOTGUN SEQUENCE-RELATED"/>
    <property type="match status" value="1"/>
</dbReference>
<evidence type="ECO:0000313" key="2">
    <source>
        <dbReference type="Proteomes" id="UP000813461"/>
    </source>
</evidence>
<proteinExistence type="predicted"/>
<accession>A0A8K0RDE1</accession>
<dbReference type="PANTHER" id="PTHR42034:SF1">
    <property type="entry name" value="CONDENSATION DOMAIN-CONTAINING PROTEIN"/>
    <property type="match status" value="1"/>
</dbReference>
<name>A0A8K0RDE1_9PLEO</name>
<organism evidence="1 2">
    <name type="scientific">Paraphoma chrysanthemicola</name>
    <dbReference type="NCBI Taxonomy" id="798071"/>
    <lineage>
        <taxon>Eukaryota</taxon>
        <taxon>Fungi</taxon>
        <taxon>Dikarya</taxon>
        <taxon>Ascomycota</taxon>
        <taxon>Pezizomycotina</taxon>
        <taxon>Dothideomycetes</taxon>
        <taxon>Pleosporomycetidae</taxon>
        <taxon>Pleosporales</taxon>
        <taxon>Pleosporineae</taxon>
        <taxon>Phaeosphaeriaceae</taxon>
        <taxon>Paraphoma</taxon>
    </lineage>
</organism>
<comment type="caution">
    <text evidence="1">The sequence shown here is derived from an EMBL/GenBank/DDBJ whole genome shotgun (WGS) entry which is preliminary data.</text>
</comment>
<reference evidence="1" key="1">
    <citation type="journal article" date="2021" name="Nat. Commun.">
        <title>Genetic determinants of endophytism in the Arabidopsis root mycobiome.</title>
        <authorList>
            <person name="Mesny F."/>
            <person name="Miyauchi S."/>
            <person name="Thiergart T."/>
            <person name="Pickel B."/>
            <person name="Atanasova L."/>
            <person name="Karlsson M."/>
            <person name="Huettel B."/>
            <person name="Barry K.W."/>
            <person name="Haridas S."/>
            <person name="Chen C."/>
            <person name="Bauer D."/>
            <person name="Andreopoulos W."/>
            <person name="Pangilinan J."/>
            <person name="LaButti K."/>
            <person name="Riley R."/>
            <person name="Lipzen A."/>
            <person name="Clum A."/>
            <person name="Drula E."/>
            <person name="Henrissat B."/>
            <person name="Kohler A."/>
            <person name="Grigoriev I.V."/>
            <person name="Martin F.M."/>
            <person name="Hacquard S."/>
        </authorList>
    </citation>
    <scope>NUCLEOTIDE SEQUENCE</scope>
    <source>
        <strain evidence="1">MPI-SDFR-AT-0120</strain>
    </source>
</reference>
<dbReference type="EMBL" id="JAGMVJ010000005">
    <property type="protein sequence ID" value="KAH7090278.1"/>
    <property type="molecule type" value="Genomic_DNA"/>
</dbReference>
<dbReference type="OrthoDB" id="2548233at2759"/>
<gene>
    <name evidence="1" type="ORF">FB567DRAFT_626283</name>
</gene>
<sequence>MAYSRYPHLEWYESSPGRWEREIDEAEQFYTYMAKLYEGTGRMAFAMTGFMSLSVQVSKDSVPQTTSRMIEDALRQAWLRLRFEHPTIASYVDYDVEQGKWLKSYTAFHRDSVDAQIEQWLDATFVLVDSRVSGIEWCNLDPLAPKLPTLFVISPASTQEESTEKIRRDLVIRSPHDIMDGLGTLQLLANLLKHASETFENPKSWSLTTPGSEYRNLSPPLRIAAGIPPILALEQQDRLQSIISRNILSRQSIETMALPFKRGPTIPGKHQRIAQEFSAPDTTHLLQACKNINATITHVYHAAVACALRDLQLRTQQSRQTRFISYALINERPKCTKPYSTPRHAASVYHSVSGANLVLDLTIPSINQQVESQSHQVFQAEFLTLVEQVQIFYHAIQNDKHHIALAPSFFSMLTPHILNPTSAPHQRPIPAPNDAPSVSISSLGVIDEIVTPRHGRFEVDNAWVAGEELGTGLGVFLGTWRGKLQVSAVWNEAWHDEGEVCEFLDACREVVWRGLGLGSVMAKGEE</sequence>
<evidence type="ECO:0000313" key="1">
    <source>
        <dbReference type="EMBL" id="KAH7090278.1"/>
    </source>
</evidence>
<dbReference type="Gene3D" id="3.30.559.30">
    <property type="entry name" value="Nonribosomal peptide synthetase, condensation domain"/>
    <property type="match status" value="1"/>
</dbReference>
<dbReference type="InterPro" id="IPR023213">
    <property type="entry name" value="CAT-like_dom_sf"/>
</dbReference>
<keyword evidence="2" id="KW-1185">Reference proteome</keyword>
<dbReference type="AlphaFoldDB" id="A0A8K0RDE1"/>
<dbReference type="Proteomes" id="UP000813461">
    <property type="component" value="Unassembled WGS sequence"/>
</dbReference>
<protein>
    <submittedName>
        <fullName evidence="1">Uncharacterized protein</fullName>
    </submittedName>
</protein>